<evidence type="ECO:0000313" key="1">
    <source>
        <dbReference type="EMBL" id="GBM44631.1"/>
    </source>
</evidence>
<dbReference type="AlphaFoldDB" id="A0A4Y2FTZ8"/>
<sequence>MFNVNLKLGIHEKAKLCRMSQDRFFPPILVEKLGKAFADVPKFVLRQGSKSQNSCHPYSFSPTRAISSFISSLDTRSQSRQNYCFPASLASRSQIGMEFWILSTFEFHHLASFAPNFIGFLP</sequence>
<accession>A0A4Y2FTZ8</accession>
<proteinExistence type="predicted"/>
<name>A0A4Y2FTZ8_ARAVE</name>
<protein>
    <submittedName>
        <fullName evidence="1">Uncharacterized protein</fullName>
    </submittedName>
</protein>
<dbReference type="EMBL" id="BGPR01001071">
    <property type="protein sequence ID" value="GBM44631.1"/>
    <property type="molecule type" value="Genomic_DNA"/>
</dbReference>
<reference evidence="1 2" key="1">
    <citation type="journal article" date="2019" name="Sci. Rep.">
        <title>Orb-weaving spider Araneus ventricosus genome elucidates the spidroin gene catalogue.</title>
        <authorList>
            <person name="Kono N."/>
            <person name="Nakamura H."/>
            <person name="Ohtoshi R."/>
            <person name="Moran D.A.P."/>
            <person name="Shinohara A."/>
            <person name="Yoshida Y."/>
            <person name="Fujiwara M."/>
            <person name="Mori M."/>
            <person name="Tomita M."/>
            <person name="Arakawa K."/>
        </authorList>
    </citation>
    <scope>NUCLEOTIDE SEQUENCE [LARGE SCALE GENOMIC DNA]</scope>
</reference>
<gene>
    <name evidence="1" type="ORF">AVEN_37118_1</name>
</gene>
<comment type="caution">
    <text evidence="1">The sequence shown here is derived from an EMBL/GenBank/DDBJ whole genome shotgun (WGS) entry which is preliminary data.</text>
</comment>
<organism evidence="1 2">
    <name type="scientific">Araneus ventricosus</name>
    <name type="common">Orbweaver spider</name>
    <name type="synonym">Epeira ventricosa</name>
    <dbReference type="NCBI Taxonomy" id="182803"/>
    <lineage>
        <taxon>Eukaryota</taxon>
        <taxon>Metazoa</taxon>
        <taxon>Ecdysozoa</taxon>
        <taxon>Arthropoda</taxon>
        <taxon>Chelicerata</taxon>
        <taxon>Arachnida</taxon>
        <taxon>Araneae</taxon>
        <taxon>Araneomorphae</taxon>
        <taxon>Entelegynae</taxon>
        <taxon>Araneoidea</taxon>
        <taxon>Araneidae</taxon>
        <taxon>Araneus</taxon>
    </lineage>
</organism>
<evidence type="ECO:0000313" key="2">
    <source>
        <dbReference type="Proteomes" id="UP000499080"/>
    </source>
</evidence>
<dbReference type="Proteomes" id="UP000499080">
    <property type="component" value="Unassembled WGS sequence"/>
</dbReference>
<keyword evidence="2" id="KW-1185">Reference proteome</keyword>